<evidence type="ECO:0000256" key="1">
    <source>
        <dbReference type="SAM" id="Phobius"/>
    </source>
</evidence>
<dbReference type="PANTHER" id="PTHR34351:SF2">
    <property type="entry name" value="DUF58 DOMAIN-CONTAINING PROTEIN"/>
    <property type="match status" value="1"/>
</dbReference>
<dbReference type="Pfam" id="PF01882">
    <property type="entry name" value="DUF58"/>
    <property type="match status" value="1"/>
</dbReference>
<proteinExistence type="predicted"/>
<dbReference type="AlphaFoldDB" id="A0A8J3IQM6"/>
<name>A0A8J3IQM6_9CHLR</name>
<feature type="transmembrane region" description="Helical" evidence="1">
    <location>
        <begin position="43"/>
        <end position="60"/>
    </location>
</feature>
<dbReference type="InterPro" id="IPR002881">
    <property type="entry name" value="DUF58"/>
</dbReference>
<keyword evidence="1" id="KW-1133">Transmembrane helix</keyword>
<evidence type="ECO:0000313" key="4">
    <source>
        <dbReference type="Proteomes" id="UP000597444"/>
    </source>
</evidence>
<keyword evidence="1" id="KW-0812">Transmembrane</keyword>
<dbReference type="Proteomes" id="UP000597444">
    <property type="component" value="Unassembled WGS sequence"/>
</dbReference>
<comment type="caution">
    <text evidence="3">The sequence shown here is derived from an EMBL/GenBank/DDBJ whole genome shotgun (WGS) entry which is preliminary data.</text>
</comment>
<accession>A0A8J3IQM6</accession>
<protein>
    <recommendedName>
        <fullName evidence="2">DUF58 domain-containing protein</fullName>
    </recommendedName>
</protein>
<dbReference type="PANTHER" id="PTHR34351">
    <property type="entry name" value="SLR1927 PROTEIN-RELATED"/>
    <property type="match status" value="1"/>
</dbReference>
<feature type="domain" description="DUF58" evidence="2">
    <location>
        <begin position="222"/>
        <end position="307"/>
    </location>
</feature>
<evidence type="ECO:0000259" key="2">
    <source>
        <dbReference type="Pfam" id="PF01882"/>
    </source>
</evidence>
<sequence length="473" mass="53749">MAMNTDLVKIERDEEMLKKRRLWYALAVGLLFISVVTRQPLAFLAALFTVVVAFVPELWYRRALRHLVVRQWVDHNHLFFGEVVTLSMRIENQKWLPLPWLAAENTITPPLAPVSKRALRLRKANEDTFANTWLLWSFQRVTRHYRFFCHARGFHVFGPIRLRSSDPFGWLECDMTLPVAENLLIYPLIAPLETLGFASVHPFGDYASDRRLIEDPLRFAGVRDYQLGDDPRRIHWKATARTHTLQSKLYEPSSLRRLLVLLDAWNYSEDLKEADVEIQELTISVAASIALWGLDNNYMVGLLSNSSLMTLQAERPASSLSDSLVEWDIKRLENATSIKISAPGISVPFASDYGQYERILSHLARLVPRFNTPIEHIMDTEDTMFPLGTTILLVSAKTSLNAATIERLLDLRARGAAVYLVLTGEPDVDLATDIYDLPLHSVGGKEKWHELISTVGEQKSETVGTSSTALQLD</sequence>
<keyword evidence="1" id="KW-0472">Membrane</keyword>
<evidence type="ECO:0000313" key="3">
    <source>
        <dbReference type="EMBL" id="GHO96725.1"/>
    </source>
</evidence>
<gene>
    <name evidence="3" type="ORF">KSF_067730</name>
</gene>
<keyword evidence="4" id="KW-1185">Reference proteome</keyword>
<organism evidence="3 4">
    <name type="scientific">Reticulibacter mediterranei</name>
    <dbReference type="NCBI Taxonomy" id="2778369"/>
    <lineage>
        <taxon>Bacteria</taxon>
        <taxon>Bacillati</taxon>
        <taxon>Chloroflexota</taxon>
        <taxon>Ktedonobacteria</taxon>
        <taxon>Ktedonobacterales</taxon>
        <taxon>Reticulibacteraceae</taxon>
        <taxon>Reticulibacter</taxon>
    </lineage>
</organism>
<dbReference type="EMBL" id="BNJK01000001">
    <property type="protein sequence ID" value="GHO96725.1"/>
    <property type="molecule type" value="Genomic_DNA"/>
</dbReference>
<reference evidence="3" key="1">
    <citation type="submission" date="2020-10" db="EMBL/GenBank/DDBJ databases">
        <title>Taxonomic study of unclassified bacteria belonging to the class Ktedonobacteria.</title>
        <authorList>
            <person name="Yabe S."/>
            <person name="Wang C.M."/>
            <person name="Zheng Y."/>
            <person name="Sakai Y."/>
            <person name="Cavaletti L."/>
            <person name="Monciardini P."/>
            <person name="Donadio S."/>
        </authorList>
    </citation>
    <scope>NUCLEOTIDE SEQUENCE</scope>
    <source>
        <strain evidence="3">ID150040</strain>
    </source>
</reference>